<evidence type="ECO:0000256" key="5">
    <source>
        <dbReference type="ARBA" id="ARBA00022692"/>
    </source>
</evidence>
<dbReference type="SMART" id="SM00382">
    <property type="entry name" value="AAA"/>
    <property type="match status" value="2"/>
</dbReference>
<evidence type="ECO:0000256" key="13">
    <source>
        <dbReference type="SAM" id="Phobius"/>
    </source>
</evidence>
<feature type="transmembrane region" description="Helical" evidence="13">
    <location>
        <begin position="78"/>
        <end position="100"/>
    </location>
</feature>
<feature type="transmembrane region" description="Helical" evidence="13">
    <location>
        <begin position="439"/>
        <end position="472"/>
    </location>
</feature>
<evidence type="ECO:0000256" key="1">
    <source>
        <dbReference type="ARBA" id="ARBA00004141"/>
    </source>
</evidence>
<evidence type="ECO:0000256" key="2">
    <source>
        <dbReference type="ARBA" id="ARBA00009726"/>
    </source>
</evidence>
<dbReference type="SUPFAM" id="SSF52540">
    <property type="entry name" value="P-loop containing nucleoside triphosphate hydrolases"/>
    <property type="match status" value="2"/>
</dbReference>
<keyword evidence="11 13" id="KW-0472">Membrane</keyword>
<evidence type="ECO:0000256" key="4">
    <source>
        <dbReference type="ARBA" id="ARBA00022448"/>
    </source>
</evidence>
<keyword evidence="6" id="KW-0677">Repeat</keyword>
<dbReference type="InterPro" id="IPR050173">
    <property type="entry name" value="ABC_transporter_C-like"/>
</dbReference>
<dbReference type="GO" id="GO:0016020">
    <property type="term" value="C:membrane"/>
    <property type="evidence" value="ECO:0007669"/>
    <property type="project" value="UniProtKB-SubCell"/>
</dbReference>
<evidence type="ECO:0000313" key="16">
    <source>
        <dbReference type="EMBL" id="KAJ6701815.1"/>
    </source>
</evidence>
<dbReference type="InterPro" id="IPR017871">
    <property type="entry name" value="ABC_transporter-like_CS"/>
</dbReference>
<dbReference type="FunFam" id="3.40.50.300:FF:000923">
    <property type="entry name" value="ABC transporter C family member 10"/>
    <property type="match status" value="1"/>
</dbReference>
<dbReference type="InterPro" id="IPR027417">
    <property type="entry name" value="P-loop_NTPase"/>
</dbReference>
<dbReference type="FunFam" id="1.20.1560.10:FF:000003">
    <property type="entry name" value="ABC transporter C family member 10"/>
    <property type="match status" value="1"/>
</dbReference>
<evidence type="ECO:0000256" key="10">
    <source>
        <dbReference type="ARBA" id="ARBA00022989"/>
    </source>
</evidence>
<reference evidence="16" key="2">
    <citation type="journal article" date="2023" name="Int. J. Mol. Sci.">
        <title>De Novo Assembly and Annotation of 11 Diverse Shrub Willow (Salix) Genomes Reveals Novel Gene Organization in Sex-Linked Regions.</title>
        <authorList>
            <person name="Hyden B."/>
            <person name="Feng K."/>
            <person name="Yates T.B."/>
            <person name="Jawdy S."/>
            <person name="Cereghino C."/>
            <person name="Smart L.B."/>
            <person name="Muchero W."/>
        </authorList>
    </citation>
    <scope>NUCLEOTIDE SEQUENCE</scope>
    <source>
        <tissue evidence="16">Shoot tip</tissue>
    </source>
</reference>
<evidence type="ECO:0000259" key="14">
    <source>
        <dbReference type="PROSITE" id="PS50893"/>
    </source>
</evidence>
<evidence type="ECO:0000256" key="7">
    <source>
        <dbReference type="ARBA" id="ARBA00022741"/>
    </source>
</evidence>
<keyword evidence="7" id="KW-0547">Nucleotide-binding</keyword>
<keyword evidence="8 16" id="KW-0067">ATP-binding</keyword>
<dbReference type="Proteomes" id="UP001151752">
    <property type="component" value="Chromosome 1"/>
</dbReference>
<keyword evidence="10 13" id="KW-1133">Transmembrane helix</keyword>
<dbReference type="InterPro" id="IPR044746">
    <property type="entry name" value="ABCC_6TM_D1"/>
</dbReference>
<dbReference type="InterPro" id="IPR056228">
    <property type="entry name" value="ABCC10-like_N"/>
</dbReference>
<evidence type="ECO:0000256" key="9">
    <source>
        <dbReference type="ARBA" id="ARBA00022967"/>
    </source>
</evidence>
<name>A0A9Q0Q827_9ROSI</name>
<reference evidence="16" key="1">
    <citation type="submission" date="2022-11" db="EMBL/GenBank/DDBJ databases">
        <authorList>
            <person name="Hyden B.L."/>
            <person name="Feng K."/>
            <person name="Yates T."/>
            <person name="Jawdy S."/>
            <person name="Smart L.B."/>
            <person name="Muchero W."/>
        </authorList>
    </citation>
    <scope>NUCLEOTIDE SEQUENCE</scope>
    <source>
        <tissue evidence="16">Shoot tip</tissue>
    </source>
</reference>
<dbReference type="Pfam" id="PF00664">
    <property type="entry name" value="ABC_membrane"/>
    <property type="match status" value="2"/>
</dbReference>
<dbReference type="InterPro" id="IPR003593">
    <property type="entry name" value="AAA+_ATPase"/>
</dbReference>
<keyword evidence="17" id="KW-1185">Reference proteome</keyword>
<dbReference type="InterPro" id="IPR036640">
    <property type="entry name" value="ABC1_TM_sf"/>
</dbReference>
<feature type="transmembrane region" description="Helical" evidence="13">
    <location>
        <begin position="112"/>
        <end position="132"/>
    </location>
</feature>
<feature type="transmembrane region" description="Helical" evidence="13">
    <location>
        <begin position="38"/>
        <end position="57"/>
    </location>
</feature>
<proteinExistence type="inferred from homology"/>
<dbReference type="EMBL" id="JAPFFM010000016">
    <property type="protein sequence ID" value="KAJ6701815.1"/>
    <property type="molecule type" value="Genomic_DNA"/>
</dbReference>
<gene>
    <name evidence="16" type="ORF">OIU74_013059</name>
</gene>
<dbReference type="Gene3D" id="1.20.1560.10">
    <property type="entry name" value="ABC transporter type 1, transmembrane domain"/>
    <property type="match status" value="2"/>
</dbReference>
<comment type="similarity">
    <text evidence="2">Belongs to the ABC transporter superfamily. ABCC family. Conjugate transporter (TC 3.A.1.208) subfamily.</text>
</comment>
<dbReference type="PANTHER" id="PTHR24223">
    <property type="entry name" value="ATP-BINDING CASSETTE SUB-FAMILY C"/>
    <property type="match status" value="1"/>
</dbReference>
<dbReference type="InterPro" id="IPR044726">
    <property type="entry name" value="ABCC_6TM_D2"/>
</dbReference>
<dbReference type="CDD" id="cd18579">
    <property type="entry name" value="ABC_6TM_ABCC_D1"/>
    <property type="match status" value="1"/>
</dbReference>
<dbReference type="Gene3D" id="3.40.50.300">
    <property type="entry name" value="P-loop containing nucleotide triphosphate hydrolases"/>
    <property type="match status" value="2"/>
</dbReference>
<dbReference type="Pfam" id="PF24358">
    <property type="entry name" value="ABCC10_N"/>
    <property type="match status" value="1"/>
</dbReference>
<keyword evidence="5 13" id="KW-0812">Transmembrane</keyword>
<dbReference type="InterPro" id="IPR003439">
    <property type="entry name" value="ABC_transporter-like_ATP-bd"/>
</dbReference>
<accession>A0A9Q0Q827</accession>
<feature type="transmembrane region" description="Helical" evidence="13">
    <location>
        <begin position="923"/>
        <end position="947"/>
    </location>
</feature>
<dbReference type="EC" id="7.6.2.2" evidence="3"/>
<feature type="domain" description="ABC transmembrane type-1" evidence="15">
    <location>
        <begin position="314"/>
        <end position="594"/>
    </location>
</feature>
<feature type="transmembrane region" description="Helical" evidence="13">
    <location>
        <begin position="959"/>
        <end position="978"/>
    </location>
</feature>
<evidence type="ECO:0000256" key="8">
    <source>
        <dbReference type="ARBA" id="ARBA00022840"/>
    </source>
</evidence>
<organism evidence="16 17">
    <name type="scientific">Salix koriyanagi</name>
    <dbReference type="NCBI Taxonomy" id="2511006"/>
    <lineage>
        <taxon>Eukaryota</taxon>
        <taxon>Viridiplantae</taxon>
        <taxon>Streptophyta</taxon>
        <taxon>Embryophyta</taxon>
        <taxon>Tracheophyta</taxon>
        <taxon>Spermatophyta</taxon>
        <taxon>Magnoliopsida</taxon>
        <taxon>eudicotyledons</taxon>
        <taxon>Gunneridae</taxon>
        <taxon>Pentapetalae</taxon>
        <taxon>rosids</taxon>
        <taxon>fabids</taxon>
        <taxon>Malpighiales</taxon>
        <taxon>Salicaceae</taxon>
        <taxon>Saliceae</taxon>
        <taxon>Salix</taxon>
    </lineage>
</organism>
<dbReference type="Pfam" id="PF00005">
    <property type="entry name" value="ABC_tran"/>
    <property type="match status" value="2"/>
</dbReference>
<evidence type="ECO:0000256" key="11">
    <source>
        <dbReference type="ARBA" id="ARBA00023136"/>
    </source>
</evidence>
<dbReference type="CDD" id="cd03244">
    <property type="entry name" value="ABCC_MRP_domain2"/>
    <property type="match status" value="1"/>
</dbReference>
<dbReference type="PROSITE" id="PS50929">
    <property type="entry name" value="ABC_TM1F"/>
    <property type="match status" value="2"/>
</dbReference>
<dbReference type="FunFam" id="1.20.1560.10:FF:000002">
    <property type="entry name" value="ABC transporter C family member 5"/>
    <property type="match status" value="1"/>
</dbReference>
<feature type="transmembrane region" description="Helical" evidence="13">
    <location>
        <begin position="173"/>
        <end position="195"/>
    </location>
</feature>
<comment type="subcellular location">
    <subcellularLocation>
        <location evidence="1">Membrane</location>
        <topology evidence="1">Multi-pass membrane protein</topology>
    </subcellularLocation>
</comment>
<dbReference type="SUPFAM" id="SSF90123">
    <property type="entry name" value="ABC transporter transmembrane region"/>
    <property type="match status" value="2"/>
</dbReference>
<evidence type="ECO:0000256" key="3">
    <source>
        <dbReference type="ARBA" id="ARBA00012191"/>
    </source>
</evidence>
<feature type="transmembrane region" description="Helical" evidence="13">
    <location>
        <begin position="1051"/>
        <end position="1075"/>
    </location>
</feature>
<dbReference type="PANTHER" id="PTHR24223:SF263">
    <property type="entry name" value="ABC-TYPE XENOBIOTIC TRANSPORTER"/>
    <property type="match status" value="1"/>
</dbReference>
<keyword evidence="9" id="KW-1278">Translocase</keyword>
<evidence type="ECO:0000256" key="12">
    <source>
        <dbReference type="ARBA" id="ARBA00034018"/>
    </source>
</evidence>
<dbReference type="GO" id="GO:0016887">
    <property type="term" value="F:ATP hydrolysis activity"/>
    <property type="evidence" value="ECO:0007669"/>
    <property type="project" value="InterPro"/>
</dbReference>
<feature type="domain" description="ABC transmembrane type-1" evidence="15">
    <location>
        <begin position="934"/>
        <end position="1210"/>
    </location>
</feature>
<comment type="catalytic activity">
    <reaction evidence="12">
        <text>ATP + H2O + xenobioticSide 1 = ADP + phosphate + xenobioticSide 2.</text>
        <dbReference type="EC" id="7.6.2.2"/>
    </reaction>
</comment>
<evidence type="ECO:0000313" key="17">
    <source>
        <dbReference type="Proteomes" id="UP001151752"/>
    </source>
</evidence>
<feature type="domain" description="ABC transporter" evidence="14">
    <location>
        <begin position="1240"/>
        <end position="1474"/>
    </location>
</feature>
<dbReference type="FunFam" id="3.40.50.300:FF:000169">
    <property type="entry name" value="ABC transporter C family member 3"/>
    <property type="match status" value="1"/>
</dbReference>
<dbReference type="GO" id="GO:0008559">
    <property type="term" value="F:ABC-type xenobiotic transporter activity"/>
    <property type="evidence" value="ECO:0007669"/>
    <property type="project" value="UniProtKB-EC"/>
</dbReference>
<protein>
    <recommendedName>
        <fullName evidence="3">ABC-type xenobiotic transporter</fullName>
        <ecNumber evidence="3">7.6.2.2</ecNumber>
    </recommendedName>
</protein>
<evidence type="ECO:0000256" key="6">
    <source>
        <dbReference type="ARBA" id="ARBA00022737"/>
    </source>
</evidence>
<feature type="transmembrane region" description="Helical" evidence="13">
    <location>
        <begin position="1149"/>
        <end position="1169"/>
    </location>
</feature>
<keyword evidence="4" id="KW-0813">Transport</keyword>
<evidence type="ECO:0000259" key="15">
    <source>
        <dbReference type="PROSITE" id="PS50929"/>
    </source>
</evidence>
<dbReference type="GO" id="GO:0005524">
    <property type="term" value="F:ATP binding"/>
    <property type="evidence" value="ECO:0007669"/>
    <property type="project" value="UniProtKB-KW"/>
</dbReference>
<dbReference type="PROSITE" id="PS50893">
    <property type="entry name" value="ABC_TRANSPORTER_2"/>
    <property type="match status" value="2"/>
</dbReference>
<dbReference type="CDD" id="cd18580">
    <property type="entry name" value="ABC_6TM_ABCC_D2"/>
    <property type="match status" value="1"/>
</dbReference>
<dbReference type="CDD" id="cd03250">
    <property type="entry name" value="ABCC_MRP_domain1"/>
    <property type="match status" value="1"/>
</dbReference>
<dbReference type="PROSITE" id="PS00211">
    <property type="entry name" value="ABC_TRANSPORTER_1"/>
    <property type="match status" value="1"/>
</dbReference>
<dbReference type="InterPro" id="IPR011527">
    <property type="entry name" value="ABC1_TM_dom"/>
</dbReference>
<sequence length="1486" mass="165129">MRNDMKEGLWTVFCDDSESSAKKSVSSLISPYSCSHHILIISVDVLLLLIVVSIFICKSVSRKIAARSQSQRSSPVMYVSTIFNGILGLVYLGWGIWMISDKLGRDQTILPLHGWLTILFQGFTWLVINLLVCLKKVTLPQIAAVKFCLVIAFLFSGFLCISSIWGAVSDKTLSVPMLLDILSFLGAILFLFCGFKRQSYTNTDLDISDGASYEPLPGEEDNANGEISSNDNITPFANAGFFNQMSFWWLNPLLKKGKEKILEDGDIPQLREADRAKNCYLMYTEQLGTRKQKGLSNSLSMLSVIISLHWKKILISGICALIKVLSLATGPLFLKAFIDVAEGKAAFEYEGYVLTVGLFLAKVLESLSERHWRFQTRLIGIQVRSMLSAAIYQKQLRLSNAAKIDHSSGEIVSYVAVDAYRIGEFPFWFHQIWATSIQLCLALAIVYYSIGLATLAALATVILLVLSSYPLIKLQHKYLTKLMVAQDRRLKAITEALANMKILKLYAWETHFKNVVDGLRKEEFQWISGVLWQKGYHMVLFWSSPVVVPAITFWACYLLGIPVSASSVFTFLACLRIVQEPIRLIPDVAGVFIEAKVSLDRIVKFLEAPELRNSVTRQKLNGEELDQSILIRATEISWGTGSSSKATLRNINVVVKPGEKVAICGEVGSGKSTLLSAVLGEVPKITGIVHVFGKIAYVSQTAWIQTGTIQENILFGAAMEPVRYQEVLERCSLVKDIEIFPFGDLTEIGERGVNLSGGQKQRVQLARALYQDADVYLLDDPFSAVDAQTATSLFNDYVIGALSGKTVLLVTHQIDFLPAFNSILLMSGGEIIRSDTYSQLMASSQEFQDLVNAHKNTAGSDTQVEYDSSKRAETSKMEEIQKVHSIKKLGSPSGDQLIKREEKESGDTGSKPYIQYLSQRKGFLYFSLGSIGHIIFIVGQVIQSYWLAANIQNSDVSRVTLFTVYSVIGCGLAVFLLLRSVFIVQLGCGASETIFSTLLTSLFRAPMSFYDSTPLGRILSRVSSDLSVTDLEMAFRLTIAVGSTMNTYFNFAVLAFLTWPVLFAIIPMIYLNILLQRYYFASAKELTRINGTSKSSVASHLAESIAGATTIRAFGEEARFFSKYLDLIDQNASPYFHSFTSDEWLIQRLELLCAIVLSSSTLAIILLHFSASASGFIGMELSYGLSLNVFLVFSAQYQCSLSNSIISVERLEQYMHIPSEAPEVIETNRPNPTWPAVGKVEICNLKVRYRPNAPLVLKGITCTIEGRHKIGIVGRTGSGKTTFISALFRLVEPTEGKIVIDGLDISTIGLHDVRSHFAVIPQDPTLFVGSVRYNLDPLSKHTDQEIWEVLEKCHLREAIEEKEEGLNSSVAQDGSNWSMGQRQLFCLGRALLKRSRILVLDEATASIDNATDSILQKTIRSEFADCTVITVAHRIPTVMDCTMVLAISDGILVEYDEPLKLMNKEGSLFGQLVREYWSRTANSRDW</sequence>
<feature type="domain" description="ABC transporter" evidence="14">
    <location>
        <begin position="631"/>
        <end position="853"/>
    </location>
</feature>
<feature type="transmembrane region" description="Helical" evidence="13">
    <location>
        <begin position="144"/>
        <end position="167"/>
    </location>
</feature>
<comment type="caution">
    <text evidence="16">The sequence shown here is derived from an EMBL/GenBank/DDBJ whole genome shotgun (WGS) entry which is preliminary data.</text>
</comment>